<feature type="domain" description="J" evidence="5">
    <location>
        <begin position="6"/>
        <end position="80"/>
    </location>
</feature>
<dbReference type="GO" id="GO:0001671">
    <property type="term" value="F:ATPase activator activity"/>
    <property type="evidence" value="ECO:0007669"/>
    <property type="project" value="InterPro"/>
</dbReference>
<dbReference type="SUPFAM" id="SSF46565">
    <property type="entry name" value="Chaperone J-domain"/>
    <property type="match status" value="1"/>
</dbReference>
<keyword evidence="7" id="KW-1185">Reference proteome</keyword>
<dbReference type="GO" id="GO:0006457">
    <property type="term" value="P:protein folding"/>
    <property type="evidence" value="ECO:0007669"/>
    <property type="project" value="UniProtKB-UniRule"/>
</dbReference>
<dbReference type="GO" id="GO:0051259">
    <property type="term" value="P:protein complex oligomerization"/>
    <property type="evidence" value="ECO:0007669"/>
    <property type="project" value="InterPro"/>
</dbReference>
<name>A0A0S2TEQ3_9GAMM</name>
<dbReference type="PANTHER" id="PTHR14021:SF15">
    <property type="entry name" value="IRON-SULFUR CLUSTER CO-CHAPERONE PROTEIN HSCB"/>
    <property type="match status" value="1"/>
</dbReference>
<dbReference type="InterPro" id="IPR004640">
    <property type="entry name" value="HscB"/>
</dbReference>
<evidence type="ECO:0000313" key="6">
    <source>
        <dbReference type="EMBL" id="ALP53624.1"/>
    </source>
</evidence>
<dbReference type="GO" id="GO:1990230">
    <property type="term" value="C:iron-sulfur cluster transfer complex"/>
    <property type="evidence" value="ECO:0007669"/>
    <property type="project" value="TreeGrafter"/>
</dbReference>
<comment type="similarity">
    <text evidence="1 4">Belongs to the HscB family.</text>
</comment>
<dbReference type="Pfam" id="PF07743">
    <property type="entry name" value="HSCB_C"/>
    <property type="match status" value="1"/>
</dbReference>
<dbReference type="EMBL" id="CP013099">
    <property type="protein sequence ID" value="ALP53624.1"/>
    <property type="molecule type" value="Genomic_DNA"/>
</dbReference>
<organism evidence="6 7">
    <name type="scientific">Candidatus Tenderia electrophaga</name>
    <dbReference type="NCBI Taxonomy" id="1748243"/>
    <lineage>
        <taxon>Bacteria</taxon>
        <taxon>Pseudomonadati</taxon>
        <taxon>Pseudomonadota</taxon>
        <taxon>Gammaproteobacteria</taxon>
        <taxon>Candidatus Tenderiales</taxon>
        <taxon>Candidatus Tenderiaceae</taxon>
        <taxon>Candidatus Tenderia</taxon>
    </lineage>
</organism>
<evidence type="ECO:0000256" key="3">
    <source>
        <dbReference type="ARBA" id="ARBA00025596"/>
    </source>
</evidence>
<protein>
    <recommendedName>
        <fullName evidence="4">Co-chaperone protein HscB homolog</fullName>
    </recommendedName>
</protein>
<dbReference type="InterPro" id="IPR009073">
    <property type="entry name" value="HscB_oligo_C"/>
</dbReference>
<reference evidence="6" key="1">
    <citation type="submission" date="2015-10" db="EMBL/GenBank/DDBJ databases">
        <title>Description of Candidatus Tenderia electrophaga gen. nov, sp. nov., an Uncultivated Electroautotroph from a Biocathode Enrichment.</title>
        <authorList>
            <person name="Eddie B.J."/>
            <person name="Malanoski A.P."/>
            <person name="Wang Z."/>
            <person name="Hall R.J."/>
            <person name="Oh S.D."/>
            <person name="Heiner C."/>
            <person name="Lin B."/>
            <person name="Strycharz-Glaven S.M."/>
        </authorList>
    </citation>
    <scope>NUCLEOTIDE SEQUENCE [LARGE SCALE GENOMIC DNA]</scope>
    <source>
        <strain evidence="6">NRL1</strain>
    </source>
</reference>
<accession>A0A0S2TEQ3</accession>
<evidence type="ECO:0000256" key="1">
    <source>
        <dbReference type="ARBA" id="ARBA00010476"/>
    </source>
</evidence>
<dbReference type="AlphaFoldDB" id="A0A0S2TEQ3"/>
<dbReference type="HAMAP" id="MF_00682">
    <property type="entry name" value="HscB"/>
    <property type="match status" value="1"/>
</dbReference>
<evidence type="ECO:0000256" key="2">
    <source>
        <dbReference type="ARBA" id="ARBA00023186"/>
    </source>
</evidence>
<dbReference type="GO" id="GO:0051087">
    <property type="term" value="F:protein-folding chaperone binding"/>
    <property type="evidence" value="ECO:0007669"/>
    <property type="project" value="InterPro"/>
</dbReference>
<sequence>MDFKQNYFELFGLPEAFELDLKLLSARYQELQKTFHPDRFASASERERRISLQQAAQVNAAFQTLKDPLARARYLLELRGAVTNDEATTIRDPEFLEQQMGLREELAEIKLGDDPMAALMRFMKQLDQRVKDCVEQLKQDFARGDEAALLRAQTAVHQLQFLYRLRQEAEALEEALI</sequence>
<evidence type="ECO:0000259" key="5">
    <source>
        <dbReference type="PROSITE" id="PS50076"/>
    </source>
</evidence>
<comment type="function">
    <text evidence="3 4">Co-chaperone involved in the maturation of iron-sulfur cluster-containing proteins. Seems to help targeting proteins to be folded toward HscA.</text>
</comment>
<dbReference type="SMART" id="SM00271">
    <property type="entry name" value="DnaJ"/>
    <property type="match status" value="1"/>
</dbReference>
<dbReference type="PANTHER" id="PTHR14021">
    <property type="entry name" value="IRON-SULFUR CLUSTER CO-CHAPERONE PROTEIN HSCB"/>
    <property type="match status" value="1"/>
</dbReference>
<dbReference type="Gene3D" id="1.20.1280.20">
    <property type="entry name" value="HscB, C-terminal domain"/>
    <property type="match status" value="1"/>
</dbReference>
<dbReference type="GO" id="GO:0044571">
    <property type="term" value="P:[2Fe-2S] cluster assembly"/>
    <property type="evidence" value="ECO:0007669"/>
    <property type="project" value="InterPro"/>
</dbReference>
<dbReference type="InterPro" id="IPR036869">
    <property type="entry name" value="J_dom_sf"/>
</dbReference>
<dbReference type="Proteomes" id="UP000055136">
    <property type="component" value="Chromosome"/>
</dbReference>
<dbReference type="PROSITE" id="PS50076">
    <property type="entry name" value="DNAJ_2"/>
    <property type="match status" value="1"/>
</dbReference>
<dbReference type="Gene3D" id="1.10.287.110">
    <property type="entry name" value="DnaJ domain"/>
    <property type="match status" value="1"/>
</dbReference>
<comment type="subunit">
    <text evidence="4">Interacts with HscA and stimulates its ATPase activity.</text>
</comment>
<dbReference type="InterPro" id="IPR001623">
    <property type="entry name" value="DnaJ_domain"/>
</dbReference>
<dbReference type="STRING" id="1748243.Tel_11050"/>
<dbReference type="InterPro" id="IPR036386">
    <property type="entry name" value="HscB_C_sf"/>
</dbReference>
<proteinExistence type="inferred from homology"/>
<evidence type="ECO:0000256" key="4">
    <source>
        <dbReference type="HAMAP-Rule" id="MF_00682"/>
    </source>
</evidence>
<keyword evidence="2 4" id="KW-0143">Chaperone</keyword>
<dbReference type="NCBIfam" id="TIGR00714">
    <property type="entry name" value="hscB"/>
    <property type="match status" value="1"/>
</dbReference>
<dbReference type="KEGG" id="tee:Tel_11050"/>
<gene>
    <name evidence="4" type="primary">hscB</name>
    <name evidence="6" type="ORF">Tel_11050</name>
</gene>
<evidence type="ECO:0000313" key="7">
    <source>
        <dbReference type="Proteomes" id="UP000055136"/>
    </source>
</evidence>
<dbReference type="SUPFAM" id="SSF47144">
    <property type="entry name" value="HSC20 (HSCB), C-terminal oligomerisation domain"/>
    <property type="match status" value="1"/>
</dbReference>